<accession>A0A8J3PHK6</accession>
<proteinExistence type="predicted"/>
<comment type="caution">
    <text evidence="1">The sequence shown here is derived from an EMBL/GenBank/DDBJ whole genome shotgun (WGS) entry which is preliminary data.</text>
</comment>
<evidence type="ECO:0000313" key="2">
    <source>
        <dbReference type="Proteomes" id="UP000660339"/>
    </source>
</evidence>
<name>A0A8J3PHK6_9ACTN</name>
<organism evidence="1 2">
    <name type="scientific">Catellatospora methionotrophica</name>
    <dbReference type="NCBI Taxonomy" id="121620"/>
    <lineage>
        <taxon>Bacteria</taxon>
        <taxon>Bacillati</taxon>
        <taxon>Actinomycetota</taxon>
        <taxon>Actinomycetes</taxon>
        <taxon>Micromonosporales</taxon>
        <taxon>Micromonosporaceae</taxon>
        <taxon>Catellatospora</taxon>
    </lineage>
</organism>
<dbReference type="AlphaFoldDB" id="A0A8J3PHK6"/>
<dbReference type="EMBL" id="BONJ01000028">
    <property type="protein sequence ID" value="GIG16518.1"/>
    <property type="molecule type" value="Genomic_DNA"/>
</dbReference>
<gene>
    <name evidence="1" type="ORF">Cme02nite_48500</name>
</gene>
<reference evidence="1" key="1">
    <citation type="submission" date="2021-01" db="EMBL/GenBank/DDBJ databases">
        <title>Whole genome shotgun sequence of Catellatospora methionotrophica NBRC 14553.</title>
        <authorList>
            <person name="Komaki H."/>
            <person name="Tamura T."/>
        </authorList>
    </citation>
    <scope>NUCLEOTIDE SEQUENCE</scope>
    <source>
        <strain evidence="1">NBRC 14553</strain>
    </source>
</reference>
<evidence type="ECO:0000313" key="1">
    <source>
        <dbReference type="EMBL" id="GIG16518.1"/>
    </source>
</evidence>
<sequence length="53" mass="5973">MRGGDPAAGSVVGYEVPCSPRMRGIPDLQTHVRFGPRFPAYVRWFLQLNSVPW</sequence>
<protein>
    <submittedName>
        <fullName evidence="1">Uncharacterized protein</fullName>
    </submittedName>
</protein>
<keyword evidence="2" id="KW-1185">Reference proteome</keyword>
<dbReference type="Proteomes" id="UP000660339">
    <property type="component" value="Unassembled WGS sequence"/>
</dbReference>